<dbReference type="EMBL" id="CP009248">
    <property type="protein sequence ID" value="APT89760.1"/>
    <property type="molecule type" value="Genomic_DNA"/>
</dbReference>
<evidence type="ECO:0008006" key="4">
    <source>
        <dbReference type="Google" id="ProtNLM"/>
    </source>
</evidence>
<evidence type="ECO:0000313" key="3">
    <source>
        <dbReference type="Proteomes" id="UP000185469"/>
    </source>
</evidence>
<reference evidence="2 3" key="1">
    <citation type="submission" date="2014-08" db="EMBL/GenBank/DDBJ databases">
        <title>Complete genome sequence of Corynebacterium sphenisci CECT 5990(T) (=DSM 44792(T)), isolated from healthy wild penguins.</title>
        <authorList>
            <person name="Ruckert C."/>
            <person name="Albersmeier A."/>
            <person name="Winkler A."/>
            <person name="Kalinowski J."/>
        </authorList>
    </citation>
    <scope>NUCLEOTIDE SEQUENCE [LARGE SCALE GENOMIC DNA]</scope>
    <source>
        <strain evidence="2 3">DSM 44792</strain>
    </source>
</reference>
<evidence type="ECO:0000313" key="2">
    <source>
        <dbReference type="EMBL" id="APT89760.1"/>
    </source>
</evidence>
<dbReference type="PANTHER" id="PTHR36456">
    <property type="entry name" value="UPF0232 PROTEIN SCO3875"/>
    <property type="match status" value="1"/>
</dbReference>
<keyword evidence="3" id="KW-1185">Reference proteome</keyword>
<dbReference type="KEGG" id="csph:CSPHI_00020"/>
<organism evidence="2 3">
    <name type="scientific">Corynebacterium sphenisci DSM 44792</name>
    <dbReference type="NCBI Taxonomy" id="1437874"/>
    <lineage>
        <taxon>Bacteria</taxon>
        <taxon>Bacillati</taxon>
        <taxon>Actinomycetota</taxon>
        <taxon>Actinomycetes</taxon>
        <taxon>Mycobacteriales</taxon>
        <taxon>Corynebacteriaceae</taxon>
        <taxon>Corynebacterium</taxon>
    </lineage>
</organism>
<feature type="region of interest" description="Disordered" evidence="1">
    <location>
        <begin position="1"/>
        <end position="50"/>
    </location>
</feature>
<dbReference type="PANTHER" id="PTHR36456:SF1">
    <property type="entry name" value="UPF0232 PROTEIN SCO3875"/>
    <property type="match status" value="1"/>
</dbReference>
<gene>
    <name evidence="2" type="ORF">CSPHI_00020</name>
</gene>
<name>A0A1L7CVD4_9CORY</name>
<dbReference type="AlphaFoldDB" id="A0A1L7CVD4"/>
<evidence type="ECO:0000256" key="1">
    <source>
        <dbReference type="SAM" id="MobiDB-lite"/>
    </source>
</evidence>
<feature type="compositionally biased region" description="Basic residues" evidence="1">
    <location>
        <begin position="7"/>
        <end position="17"/>
    </location>
</feature>
<dbReference type="InterPro" id="IPR007922">
    <property type="entry name" value="DciA-like"/>
</dbReference>
<accession>A0A1L7CVD4</accession>
<sequence length="209" mass="23053">MAETFTRLRRTAGRRGRVPSLGAPPRRGGPDPLAGRPRRDDAGAVVPGLGPVGERLAETGFFAEARDRAGTRIPEHLQGRGAGGPRVRRYRRNEPQPLGTVLIRQILDRGWAPQMARGMILTRWPEIVGEELAAQVRIDSFDEGTLLLRAASTAWATQLRYLQDRILARIAEEVGDGVVTRLRIIGPPAPTWRKGRYGVRGRGPRDTYG</sequence>
<dbReference type="Pfam" id="PF05258">
    <property type="entry name" value="DciA"/>
    <property type="match status" value="1"/>
</dbReference>
<protein>
    <recommendedName>
        <fullName evidence="4">RNA-binding protein</fullName>
    </recommendedName>
</protein>
<dbReference type="STRING" id="1437874.CSPHI_00020"/>
<dbReference type="Proteomes" id="UP000185469">
    <property type="component" value="Chromosome"/>
</dbReference>
<proteinExistence type="predicted"/>